<keyword evidence="2" id="KW-1185">Reference proteome</keyword>
<dbReference type="EMBL" id="CADEAL010003235">
    <property type="protein sequence ID" value="CAB1443955.1"/>
    <property type="molecule type" value="Genomic_DNA"/>
</dbReference>
<organism evidence="1 2">
    <name type="scientific">Pleuronectes platessa</name>
    <name type="common">European plaice</name>
    <dbReference type="NCBI Taxonomy" id="8262"/>
    <lineage>
        <taxon>Eukaryota</taxon>
        <taxon>Metazoa</taxon>
        <taxon>Chordata</taxon>
        <taxon>Craniata</taxon>
        <taxon>Vertebrata</taxon>
        <taxon>Euteleostomi</taxon>
        <taxon>Actinopterygii</taxon>
        <taxon>Neopterygii</taxon>
        <taxon>Teleostei</taxon>
        <taxon>Neoteleostei</taxon>
        <taxon>Acanthomorphata</taxon>
        <taxon>Carangaria</taxon>
        <taxon>Pleuronectiformes</taxon>
        <taxon>Pleuronectoidei</taxon>
        <taxon>Pleuronectidae</taxon>
        <taxon>Pleuronectes</taxon>
    </lineage>
</organism>
<comment type="caution">
    <text evidence="1">The sequence shown here is derived from an EMBL/GenBank/DDBJ whole genome shotgun (WGS) entry which is preliminary data.</text>
</comment>
<gene>
    <name evidence="1" type="ORF">PLEPLA_LOCUS31671</name>
</gene>
<dbReference type="AlphaFoldDB" id="A0A9N7YZH3"/>
<accession>A0A9N7YZH3</accession>
<sequence length="282" mass="30739">MPKQAARLSVPVFLGALFAKSPNAVSHLTYFSLSTPVTGIGAAGEGLRVLTETAKTTAVLSRLNRWHRRPELRLQGRPVSEESCGPELFEPLTQAAASASGSKGRCGGLKAKVTCGALTLVWRENEKRGAGSREESEQEEEKGSSLMSHELWHLLQLVFIEFKAGPCFWPWGRVFSCAMEKKNCFPVGGAFWENRGSAYRSLPSKGCEGVLTSPLYKPFHPSKRATSARIQEHLARLTPDRRRPTTPLQSCGQGYAAGPWEMFNQGALSPPPCAAASAPWEL</sequence>
<evidence type="ECO:0000313" key="2">
    <source>
        <dbReference type="Proteomes" id="UP001153269"/>
    </source>
</evidence>
<protein>
    <submittedName>
        <fullName evidence="1">Uncharacterized protein</fullName>
    </submittedName>
</protein>
<evidence type="ECO:0000313" key="1">
    <source>
        <dbReference type="EMBL" id="CAB1443955.1"/>
    </source>
</evidence>
<dbReference type="Proteomes" id="UP001153269">
    <property type="component" value="Unassembled WGS sequence"/>
</dbReference>
<reference evidence="1" key="1">
    <citation type="submission" date="2020-03" db="EMBL/GenBank/DDBJ databases">
        <authorList>
            <person name="Weist P."/>
        </authorList>
    </citation>
    <scope>NUCLEOTIDE SEQUENCE</scope>
</reference>
<name>A0A9N7YZH3_PLEPL</name>
<proteinExistence type="predicted"/>